<keyword evidence="5" id="KW-0547">Nucleotide-binding</keyword>
<dbReference type="CDD" id="cd00673">
    <property type="entry name" value="AlaRS_core"/>
    <property type="match status" value="1"/>
</dbReference>
<keyword evidence="7" id="KW-0694">RNA-binding</keyword>
<keyword evidence="9" id="KW-0030">Aminoacyl-tRNA synthetase</keyword>
<keyword evidence="10" id="KW-1133">Transmembrane helix</keyword>
<keyword evidence="4" id="KW-0436">Ligase</keyword>
<dbReference type="PANTHER" id="PTHR11777">
    <property type="entry name" value="ALANYL-TRNA SYNTHETASE"/>
    <property type="match status" value="1"/>
</dbReference>
<evidence type="ECO:0000256" key="4">
    <source>
        <dbReference type="ARBA" id="ARBA00022598"/>
    </source>
</evidence>
<dbReference type="PANTHER" id="PTHR11777:SF9">
    <property type="entry name" value="ALANINE--TRNA LIGASE, CYTOPLASMIC"/>
    <property type="match status" value="1"/>
</dbReference>
<evidence type="ECO:0000256" key="10">
    <source>
        <dbReference type="SAM" id="Phobius"/>
    </source>
</evidence>
<dbReference type="PROSITE" id="PS50860">
    <property type="entry name" value="AA_TRNA_LIGASE_II_ALA"/>
    <property type="match status" value="1"/>
</dbReference>
<dbReference type="GO" id="GO:0004813">
    <property type="term" value="F:alanine-tRNA ligase activity"/>
    <property type="evidence" value="ECO:0007669"/>
    <property type="project" value="UniProtKB-EC"/>
</dbReference>
<dbReference type="InterPro" id="IPR045864">
    <property type="entry name" value="aa-tRNA-synth_II/BPL/LPL"/>
</dbReference>
<evidence type="ECO:0000256" key="6">
    <source>
        <dbReference type="ARBA" id="ARBA00022840"/>
    </source>
</evidence>
<dbReference type="Gene3D" id="3.30.930.10">
    <property type="entry name" value="Bira Bifunctional Protein, Domain 2"/>
    <property type="match status" value="1"/>
</dbReference>
<evidence type="ECO:0000256" key="8">
    <source>
        <dbReference type="ARBA" id="ARBA00022917"/>
    </source>
</evidence>
<dbReference type="GO" id="GO:0005524">
    <property type="term" value="F:ATP binding"/>
    <property type="evidence" value="ECO:0007669"/>
    <property type="project" value="UniProtKB-KW"/>
</dbReference>
<keyword evidence="10" id="KW-0472">Membrane</keyword>
<comment type="caution">
    <text evidence="12">The sequence shown here is derived from an EMBL/GenBank/DDBJ whole genome shotgun (WGS) entry which is preliminary data.</text>
</comment>
<evidence type="ECO:0000256" key="1">
    <source>
        <dbReference type="ARBA" id="ARBA00008226"/>
    </source>
</evidence>
<dbReference type="InterPro" id="IPR018165">
    <property type="entry name" value="Ala-tRNA-synth_IIc_core"/>
</dbReference>
<evidence type="ECO:0000256" key="9">
    <source>
        <dbReference type="ARBA" id="ARBA00023146"/>
    </source>
</evidence>
<keyword evidence="3" id="KW-0820">tRNA-binding</keyword>
<feature type="domain" description="Alanyl-transfer RNA synthetases family profile" evidence="11">
    <location>
        <begin position="29"/>
        <end position="464"/>
    </location>
</feature>
<dbReference type="EMBL" id="PEYU01000095">
    <property type="protein sequence ID" value="PIS22031.1"/>
    <property type="molecule type" value="Genomic_DNA"/>
</dbReference>
<dbReference type="EC" id="6.1.1.7" evidence="2"/>
<sequence length="464" mass="53604">MLPNLTKQRTRYFLTLNPYFSNIIGIMILTGTEIRQKFIDYYKALDHVEIPASPLVLKDDPTTLFTGSGMQQIVPYLLGQPHLAGKRLVDVQRCLRAEDLEEIGDAWHHTFFEMLGVWSLGDYFKAEQIPWTFGFFVDELGIDPHKLYVTALAGGNGLPRDEETVSIWKEVYGKYGITAEATDDIHKVGEGNYRIFSYPWIVGKSWWERSCAPVGDPAGPTTEIFFHTGNDHNKKFGEKCHVNCDCGRYVEIGNNVFMQYKKVSETEYEPLTQKNVDVGWGFERLVRVVQGKKTNYETDLFYPIIQKIESMSTKKYGEDEKTDWVYRIDADHMRAAVFLIADGVVPSNKMQGYVLRRLLRRVIFQSQKLTSHKNFLAEVAKVIINEYGGYYTHLHKSSDKILEGISAEEEKFNRTLDKGLREMEKMYEKNGQKLREVDLEMLYQSYGVPKELATEIAKERNWQV</sequence>
<dbReference type="SUPFAM" id="SSF101353">
    <property type="entry name" value="Putative anticodon-binding domain of alanyl-tRNA synthetase (AlaRS)"/>
    <property type="match status" value="1"/>
</dbReference>
<keyword evidence="10" id="KW-0812">Transmembrane</keyword>
<dbReference type="InterPro" id="IPR018162">
    <property type="entry name" value="Ala-tRNA-ligase_IIc_anticod-bd"/>
</dbReference>
<dbReference type="PRINTS" id="PR00980">
    <property type="entry name" value="TRNASYNTHALA"/>
</dbReference>
<dbReference type="InterPro" id="IPR002318">
    <property type="entry name" value="Ala-tRNA-lgiase_IIc"/>
</dbReference>
<evidence type="ECO:0000313" key="12">
    <source>
        <dbReference type="EMBL" id="PIS22031.1"/>
    </source>
</evidence>
<dbReference type="SUPFAM" id="SSF55681">
    <property type="entry name" value="Class II aaRS and biotin synthetases"/>
    <property type="match status" value="1"/>
</dbReference>
<dbReference type="Pfam" id="PF01411">
    <property type="entry name" value="tRNA-synt_2c"/>
    <property type="match status" value="1"/>
</dbReference>
<protein>
    <recommendedName>
        <fullName evidence="2">alanine--tRNA ligase</fullName>
        <ecNumber evidence="2">6.1.1.7</ecNumber>
    </recommendedName>
</protein>
<comment type="similarity">
    <text evidence="1">Belongs to the class-II aminoacyl-tRNA synthetase family.</text>
</comment>
<accession>A0A2H0XAZ8</accession>
<dbReference type="GO" id="GO:0006419">
    <property type="term" value="P:alanyl-tRNA aminoacylation"/>
    <property type="evidence" value="ECO:0007669"/>
    <property type="project" value="InterPro"/>
</dbReference>
<evidence type="ECO:0000259" key="11">
    <source>
        <dbReference type="PROSITE" id="PS50860"/>
    </source>
</evidence>
<dbReference type="GO" id="GO:0005737">
    <property type="term" value="C:cytoplasm"/>
    <property type="evidence" value="ECO:0007669"/>
    <property type="project" value="InterPro"/>
</dbReference>
<evidence type="ECO:0000256" key="5">
    <source>
        <dbReference type="ARBA" id="ARBA00022741"/>
    </source>
</evidence>
<organism evidence="12 13">
    <name type="scientific">candidate division WWE3 bacterium CG08_land_8_20_14_0_20_41_10</name>
    <dbReference type="NCBI Taxonomy" id="1975085"/>
    <lineage>
        <taxon>Bacteria</taxon>
        <taxon>Katanobacteria</taxon>
    </lineage>
</organism>
<dbReference type="InterPro" id="IPR018164">
    <property type="entry name" value="Ala-tRNA-synth_IIc_N"/>
</dbReference>
<dbReference type="AlphaFoldDB" id="A0A2H0XAZ8"/>
<keyword evidence="8" id="KW-0648">Protein biosynthesis</keyword>
<dbReference type="GO" id="GO:0002161">
    <property type="term" value="F:aminoacyl-tRNA deacylase activity"/>
    <property type="evidence" value="ECO:0007669"/>
    <property type="project" value="TreeGrafter"/>
</dbReference>
<evidence type="ECO:0000313" key="13">
    <source>
        <dbReference type="Proteomes" id="UP000231252"/>
    </source>
</evidence>
<proteinExistence type="inferred from homology"/>
<dbReference type="GO" id="GO:0000049">
    <property type="term" value="F:tRNA binding"/>
    <property type="evidence" value="ECO:0007669"/>
    <property type="project" value="UniProtKB-KW"/>
</dbReference>
<reference evidence="13" key="1">
    <citation type="submission" date="2017-09" db="EMBL/GenBank/DDBJ databases">
        <title>Depth-based differentiation of microbial function through sediment-hosted aquifers and enrichment of novel symbionts in the deep terrestrial subsurface.</title>
        <authorList>
            <person name="Probst A.J."/>
            <person name="Ladd B."/>
            <person name="Jarett J.K."/>
            <person name="Geller-Mcgrath D.E."/>
            <person name="Sieber C.M.K."/>
            <person name="Emerson J.B."/>
            <person name="Anantharaman K."/>
            <person name="Thomas B.C."/>
            <person name="Malmstrom R."/>
            <person name="Stieglmeier M."/>
            <person name="Klingl A."/>
            <person name="Woyke T."/>
            <person name="Ryan C.M."/>
            <person name="Banfield J.F."/>
        </authorList>
    </citation>
    <scope>NUCLEOTIDE SEQUENCE [LARGE SCALE GENOMIC DNA]</scope>
</reference>
<dbReference type="Proteomes" id="UP000231252">
    <property type="component" value="Unassembled WGS sequence"/>
</dbReference>
<keyword evidence="6" id="KW-0067">ATP-binding</keyword>
<evidence type="ECO:0000256" key="2">
    <source>
        <dbReference type="ARBA" id="ARBA00013168"/>
    </source>
</evidence>
<gene>
    <name evidence="12" type="ORF">COT50_04115</name>
</gene>
<name>A0A2H0XAZ8_UNCKA</name>
<feature type="transmembrane region" description="Helical" evidence="10">
    <location>
        <begin position="12"/>
        <end position="31"/>
    </location>
</feature>
<evidence type="ECO:0000256" key="7">
    <source>
        <dbReference type="ARBA" id="ARBA00022884"/>
    </source>
</evidence>
<evidence type="ECO:0000256" key="3">
    <source>
        <dbReference type="ARBA" id="ARBA00022555"/>
    </source>
</evidence>
<dbReference type="InterPro" id="IPR050058">
    <property type="entry name" value="Ala-tRNA_ligase"/>
</dbReference>